<evidence type="ECO:0000313" key="3">
    <source>
        <dbReference type="EMBL" id="MBD8106637.1"/>
    </source>
</evidence>
<feature type="signal peptide" evidence="2">
    <location>
        <begin position="1"/>
        <end position="22"/>
    </location>
</feature>
<proteinExistence type="predicted"/>
<reference evidence="4 5" key="1">
    <citation type="journal article" date="2019" name="Sci. Rep.">
        <title>Differences in resource use lead to coexistence of seed-transmitted microbial populations.</title>
        <authorList>
            <person name="Torres-Cortes G."/>
            <person name="Garcia B.J."/>
            <person name="Compant S."/>
            <person name="Rezki S."/>
            <person name="Jones P."/>
            <person name="Preveaux A."/>
            <person name="Briand M."/>
            <person name="Roulet A."/>
            <person name="Bouchez O."/>
            <person name="Jacobson D."/>
            <person name="Barret M."/>
        </authorList>
    </citation>
    <scope>NUCLEOTIDE SEQUENCE [LARGE SCALE GENOMIC DNA]</scope>
    <source>
        <strain evidence="4 5">CFBP13511</strain>
    </source>
</reference>
<evidence type="ECO:0000313" key="5">
    <source>
        <dbReference type="Proteomes" id="UP000306393"/>
    </source>
</evidence>
<evidence type="ECO:0000313" key="6">
    <source>
        <dbReference type="Proteomes" id="UP000661012"/>
    </source>
</evidence>
<dbReference type="AlphaFoldDB" id="A0A4U3FIS1"/>
<dbReference type="InterPro" id="IPR009468">
    <property type="entry name" value="DUF1090"/>
</dbReference>
<keyword evidence="6" id="KW-1185">Reference proteome</keyword>
<gene>
    <name evidence="4" type="ORF">EpCFBP13511_04785</name>
    <name evidence="3" type="ORF">IFT93_09410</name>
</gene>
<evidence type="ECO:0000256" key="1">
    <source>
        <dbReference type="SAM" id="MobiDB-lite"/>
    </source>
</evidence>
<dbReference type="EMBL" id="QGAC01000003">
    <property type="protein sequence ID" value="TKJ93881.1"/>
    <property type="molecule type" value="Genomic_DNA"/>
</dbReference>
<feature type="chain" id="PRO_5020864638" evidence="2">
    <location>
        <begin position="23"/>
        <end position="128"/>
    </location>
</feature>
<dbReference type="Proteomes" id="UP000661012">
    <property type="component" value="Unassembled WGS sequence"/>
</dbReference>
<organism evidence="4 5">
    <name type="scientific">Erwinia persicina</name>
    <dbReference type="NCBI Taxonomy" id="55211"/>
    <lineage>
        <taxon>Bacteria</taxon>
        <taxon>Pseudomonadati</taxon>
        <taxon>Pseudomonadota</taxon>
        <taxon>Gammaproteobacteria</taxon>
        <taxon>Enterobacterales</taxon>
        <taxon>Erwiniaceae</taxon>
        <taxon>Erwinia</taxon>
    </lineage>
</organism>
<reference evidence="3 6" key="2">
    <citation type="journal article" date="2020" name="FEMS Microbiol. Ecol.">
        <title>Temporal dynamics of bacterial communities during seed development and maturation.</title>
        <authorList>
            <person name="Chesneau G."/>
            <person name="Torres-Cortes G."/>
            <person name="Briand M."/>
            <person name="Darrasse A."/>
            <person name="Preveaux A."/>
            <person name="Marais C."/>
            <person name="Jacques M.A."/>
            <person name="Shade A."/>
            <person name="Barret M."/>
        </authorList>
    </citation>
    <scope>NUCLEOTIDE SEQUENCE [LARGE SCALE GENOMIC DNA]</scope>
    <source>
        <strain evidence="3 6">CFBP13732</strain>
    </source>
</reference>
<evidence type="ECO:0000313" key="4">
    <source>
        <dbReference type="EMBL" id="TKJ93881.1"/>
    </source>
</evidence>
<sequence>MKKHLIILSSTLIASCFFSVQASTTLTGCAAKQQNIQQEIQYAEQQGHPHRVAGLKKALKEVTDHCTDSSLLKERQAKVAEKQRKVQEREQELTEAKADGRQDKIDKKTRKRDEAREELNQAEAELTR</sequence>
<feature type="region of interest" description="Disordered" evidence="1">
    <location>
        <begin position="73"/>
        <end position="128"/>
    </location>
</feature>
<dbReference type="EMBL" id="JACYNN010000005">
    <property type="protein sequence ID" value="MBD8106637.1"/>
    <property type="molecule type" value="Genomic_DNA"/>
</dbReference>
<protein>
    <submittedName>
        <fullName evidence="4">DUF1090 domain-containing protein</fullName>
    </submittedName>
</protein>
<dbReference type="STRING" id="1219360.GCA_001571305_02116"/>
<dbReference type="RefSeq" id="WP_062744574.1">
    <property type="nucleotide sequence ID" value="NZ_JACYMQ010000016.1"/>
</dbReference>
<dbReference type="OrthoDB" id="8689941at2"/>
<name>A0A4U3FIS1_9GAMM</name>
<evidence type="ECO:0000256" key="2">
    <source>
        <dbReference type="SAM" id="SignalP"/>
    </source>
</evidence>
<accession>A0A4U3FIS1</accession>
<dbReference type="Proteomes" id="UP000306393">
    <property type="component" value="Unassembled WGS sequence"/>
</dbReference>
<dbReference type="PROSITE" id="PS51257">
    <property type="entry name" value="PROKAR_LIPOPROTEIN"/>
    <property type="match status" value="1"/>
</dbReference>
<dbReference type="Pfam" id="PF06476">
    <property type="entry name" value="DUF1090"/>
    <property type="match status" value="1"/>
</dbReference>
<keyword evidence="2" id="KW-0732">Signal</keyword>
<comment type="caution">
    <text evidence="4">The sequence shown here is derived from an EMBL/GenBank/DDBJ whole genome shotgun (WGS) entry which is preliminary data.</text>
</comment>